<evidence type="ECO:0000313" key="5">
    <source>
        <dbReference type="EMBL" id="MDT0630898.1"/>
    </source>
</evidence>
<sequence length="350" mass="37098">MSTVVTFGEIMLRLSTPGFTRITQAQRFDATYGGGEANVAVSLAHFGHDARFVCKLPEHEVGQAAVNQLRRFGVDTRFVVRGGDRVGIYFLETGASQRPSKVVYDRAHSAVSEMDPDEVDWDAAFDGADWFHWTGITPALGAKPKAAVERACRAAKAAGATVSCDLNFRSKLWTTDEAQATMRPLMEHVDVCIANEEDADRSLGVTTEGSGAEAAEDAELDEAGYAQLAEKLKADFGFDAVAITLRESISASDNGWSAMLLGGAGRAAPLAEAKRSRRYDLRLVDRVGGGDSFAAGLVHGLLTKTDAEEALNFAVAASALKQTIPGDLNLSTAAEVEALAGGAGSGRVQR</sequence>
<dbReference type="EMBL" id="JAVRHT010000006">
    <property type="protein sequence ID" value="MDT0630898.1"/>
    <property type="molecule type" value="Genomic_DNA"/>
</dbReference>
<reference evidence="5 6" key="1">
    <citation type="submission" date="2023-09" db="EMBL/GenBank/DDBJ databases">
        <authorList>
            <person name="Rey-Velasco X."/>
        </authorList>
    </citation>
    <scope>NUCLEOTIDE SEQUENCE [LARGE SCALE GENOMIC DNA]</scope>
    <source>
        <strain evidence="5 6">F394</strain>
    </source>
</reference>
<proteinExistence type="inferred from homology"/>
<dbReference type="PANTHER" id="PTHR43320:SF2">
    <property type="entry name" value="2-DEHYDRO-3-DEOXYGLUCONOKINASE_2-DEHYDRO-3-DEOXYGALACTONOKINASE"/>
    <property type="match status" value="1"/>
</dbReference>
<dbReference type="RefSeq" id="WP_311662235.1">
    <property type="nucleotide sequence ID" value="NZ_JAVRHT010000006.1"/>
</dbReference>
<dbReference type="CDD" id="cd01166">
    <property type="entry name" value="KdgK"/>
    <property type="match status" value="1"/>
</dbReference>
<dbReference type="Proteomes" id="UP001267426">
    <property type="component" value="Unassembled WGS sequence"/>
</dbReference>
<keyword evidence="3 5" id="KW-0418">Kinase</keyword>
<dbReference type="InterPro" id="IPR029056">
    <property type="entry name" value="Ribokinase-like"/>
</dbReference>
<dbReference type="PANTHER" id="PTHR43320">
    <property type="entry name" value="SUGAR KINASE"/>
    <property type="match status" value="1"/>
</dbReference>
<organism evidence="5 6">
    <name type="scientific">Rubrivirga litoralis</name>
    <dbReference type="NCBI Taxonomy" id="3075598"/>
    <lineage>
        <taxon>Bacteria</taxon>
        <taxon>Pseudomonadati</taxon>
        <taxon>Rhodothermota</taxon>
        <taxon>Rhodothermia</taxon>
        <taxon>Rhodothermales</taxon>
        <taxon>Rubricoccaceae</taxon>
        <taxon>Rubrivirga</taxon>
    </lineage>
</organism>
<comment type="similarity">
    <text evidence="1">Belongs to the carbohydrate kinase PfkB family.</text>
</comment>
<dbReference type="Pfam" id="PF00294">
    <property type="entry name" value="PfkB"/>
    <property type="match status" value="1"/>
</dbReference>
<gene>
    <name evidence="5" type="ORF">RM540_03980</name>
</gene>
<dbReference type="InterPro" id="IPR052700">
    <property type="entry name" value="Carb_kinase_PfkB-like"/>
</dbReference>
<evidence type="ECO:0000256" key="1">
    <source>
        <dbReference type="ARBA" id="ARBA00010688"/>
    </source>
</evidence>
<evidence type="ECO:0000256" key="2">
    <source>
        <dbReference type="ARBA" id="ARBA00022679"/>
    </source>
</evidence>
<protein>
    <submittedName>
        <fullName evidence="5">Sugar kinase</fullName>
    </submittedName>
</protein>
<comment type="caution">
    <text evidence="5">The sequence shown here is derived from an EMBL/GenBank/DDBJ whole genome shotgun (WGS) entry which is preliminary data.</text>
</comment>
<evidence type="ECO:0000313" key="6">
    <source>
        <dbReference type="Proteomes" id="UP001267426"/>
    </source>
</evidence>
<dbReference type="Gene3D" id="3.40.1190.20">
    <property type="match status" value="1"/>
</dbReference>
<name>A0ABU3BNP5_9BACT</name>
<keyword evidence="2" id="KW-0808">Transferase</keyword>
<dbReference type="SUPFAM" id="SSF53613">
    <property type="entry name" value="Ribokinase-like"/>
    <property type="match status" value="1"/>
</dbReference>
<dbReference type="GO" id="GO:0016301">
    <property type="term" value="F:kinase activity"/>
    <property type="evidence" value="ECO:0007669"/>
    <property type="project" value="UniProtKB-KW"/>
</dbReference>
<evidence type="ECO:0000259" key="4">
    <source>
        <dbReference type="Pfam" id="PF00294"/>
    </source>
</evidence>
<evidence type="ECO:0000256" key="3">
    <source>
        <dbReference type="ARBA" id="ARBA00022777"/>
    </source>
</evidence>
<dbReference type="InterPro" id="IPR011611">
    <property type="entry name" value="PfkB_dom"/>
</dbReference>
<keyword evidence="6" id="KW-1185">Reference proteome</keyword>
<accession>A0ABU3BNP5</accession>
<feature type="domain" description="Carbohydrate kinase PfkB" evidence="4">
    <location>
        <begin position="2"/>
        <end position="323"/>
    </location>
</feature>